<name>A0A0A9DT70_ARUDO</name>
<dbReference type="AlphaFoldDB" id="A0A0A9DT70"/>
<accession>A0A0A9DT70</accession>
<reference evidence="1" key="2">
    <citation type="journal article" date="2015" name="Data Brief">
        <title>Shoot transcriptome of the giant reed, Arundo donax.</title>
        <authorList>
            <person name="Barrero R.A."/>
            <person name="Guerrero F.D."/>
            <person name="Moolhuijzen P."/>
            <person name="Goolsby J.A."/>
            <person name="Tidwell J."/>
            <person name="Bellgard S.E."/>
            <person name="Bellgard M.I."/>
        </authorList>
    </citation>
    <scope>NUCLEOTIDE SEQUENCE</scope>
    <source>
        <tissue evidence="1">Shoot tissue taken approximately 20 cm above the soil surface</tissue>
    </source>
</reference>
<organism evidence="1">
    <name type="scientific">Arundo donax</name>
    <name type="common">Giant reed</name>
    <name type="synonym">Donax arundinaceus</name>
    <dbReference type="NCBI Taxonomy" id="35708"/>
    <lineage>
        <taxon>Eukaryota</taxon>
        <taxon>Viridiplantae</taxon>
        <taxon>Streptophyta</taxon>
        <taxon>Embryophyta</taxon>
        <taxon>Tracheophyta</taxon>
        <taxon>Spermatophyta</taxon>
        <taxon>Magnoliopsida</taxon>
        <taxon>Liliopsida</taxon>
        <taxon>Poales</taxon>
        <taxon>Poaceae</taxon>
        <taxon>PACMAD clade</taxon>
        <taxon>Arundinoideae</taxon>
        <taxon>Arundineae</taxon>
        <taxon>Arundo</taxon>
    </lineage>
</organism>
<evidence type="ECO:0000313" key="1">
    <source>
        <dbReference type="EMBL" id="JAD86962.1"/>
    </source>
</evidence>
<proteinExistence type="predicted"/>
<sequence length="34" mass="4185">MKKSYLTSFFHFPFFDASDILFFLSFLETEFFCM</sequence>
<protein>
    <submittedName>
        <fullName evidence="1">Uncharacterized protein</fullName>
    </submittedName>
</protein>
<dbReference type="EMBL" id="GBRH01210933">
    <property type="protein sequence ID" value="JAD86962.1"/>
    <property type="molecule type" value="Transcribed_RNA"/>
</dbReference>
<reference evidence="1" key="1">
    <citation type="submission" date="2014-09" db="EMBL/GenBank/DDBJ databases">
        <authorList>
            <person name="Magalhaes I.L.F."/>
            <person name="Oliveira U."/>
            <person name="Santos F.R."/>
            <person name="Vidigal T.H.D.A."/>
            <person name="Brescovit A.D."/>
            <person name="Santos A.J."/>
        </authorList>
    </citation>
    <scope>NUCLEOTIDE SEQUENCE</scope>
    <source>
        <tissue evidence="1">Shoot tissue taken approximately 20 cm above the soil surface</tissue>
    </source>
</reference>